<dbReference type="SUPFAM" id="SSF51735">
    <property type="entry name" value="NAD(P)-binding Rossmann-fold domains"/>
    <property type="match status" value="1"/>
</dbReference>
<dbReference type="GO" id="GO:0005737">
    <property type="term" value="C:cytoplasm"/>
    <property type="evidence" value="ECO:0007669"/>
    <property type="project" value="TreeGrafter"/>
</dbReference>
<dbReference type="Gene3D" id="3.30.1780.10">
    <property type="entry name" value="ornithine cyclodeaminase, domain 1"/>
    <property type="match status" value="1"/>
</dbReference>
<dbReference type="InterPro" id="IPR003462">
    <property type="entry name" value="ODC_Mu_crystall"/>
</dbReference>
<dbReference type="InterPro" id="IPR023401">
    <property type="entry name" value="ODC_N"/>
</dbReference>
<accession>A0A5M3XJH2</accession>
<organism evidence="1 2">
    <name type="scientific">Acrocarpospora pleiomorpha</name>
    <dbReference type="NCBI Taxonomy" id="90975"/>
    <lineage>
        <taxon>Bacteria</taxon>
        <taxon>Bacillati</taxon>
        <taxon>Actinomycetota</taxon>
        <taxon>Actinomycetes</taxon>
        <taxon>Streptosporangiales</taxon>
        <taxon>Streptosporangiaceae</taxon>
        <taxon>Acrocarpospora</taxon>
    </lineage>
</organism>
<keyword evidence="2" id="KW-1185">Reference proteome</keyword>
<sequence length="314" mass="33065">MEERIVTAADQVMSASEIRARVLMPDAIEAIRAMLREVAAGNFTMPPRLHLGDGRVLVMTAYHRPTGAAAVKTLSVEFDRTPAITGTVLWTDPAQRWVADAEAITTIRTGAIVGAATDVLAGPHASVLVLLGTGGQAADQVRAVQAVRPLTALTVFDLDPARAESFAEAMAAELPGVRVRIAGRVADALADAEIVCCATPSSTPLFPLQALPPQVHVNAIGSFRPTMRELPDELIATADLVVVEHLPAAMSEAGEIIHALNRGSRPRGEIQELAPLLGTRPETTGRTVFKTVGIAAQDWAIARLLAHQSVAASA</sequence>
<name>A0A5M3XJH2_9ACTN</name>
<dbReference type="PANTHER" id="PTHR13812">
    <property type="entry name" value="KETIMINE REDUCTASE MU-CRYSTALLIN"/>
    <property type="match status" value="1"/>
</dbReference>
<dbReference type="EMBL" id="BLAF01000021">
    <property type="protein sequence ID" value="GES21110.1"/>
    <property type="molecule type" value="Genomic_DNA"/>
</dbReference>
<gene>
    <name evidence="1" type="primary">ocd_1</name>
    <name evidence="1" type="ORF">Aple_040060</name>
</gene>
<evidence type="ECO:0000313" key="2">
    <source>
        <dbReference type="Proteomes" id="UP000377595"/>
    </source>
</evidence>
<proteinExistence type="predicted"/>
<dbReference type="Gene3D" id="3.40.50.720">
    <property type="entry name" value="NAD(P)-binding Rossmann-like Domain"/>
    <property type="match status" value="1"/>
</dbReference>
<dbReference type="Pfam" id="PF02423">
    <property type="entry name" value="OCD_Mu_crystall"/>
    <property type="match status" value="1"/>
</dbReference>
<protein>
    <submittedName>
        <fullName evidence="1">Ornithine cyclodeaminase</fullName>
    </submittedName>
</protein>
<dbReference type="PIRSF" id="PIRSF001439">
    <property type="entry name" value="CryM"/>
    <property type="match status" value="1"/>
</dbReference>
<dbReference type="Proteomes" id="UP000377595">
    <property type="component" value="Unassembled WGS sequence"/>
</dbReference>
<comment type="caution">
    <text evidence="1">The sequence shown here is derived from an EMBL/GenBank/DDBJ whole genome shotgun (WGS) entry which is preliminary data.</text>
</comment>
<dbReference type="AlphaFoldDB" id="A0A5M3XJH2"/>
<reference evidence="1 2" key="1">
    <citation type="submission" date="2019-10" db="EMBL/GenBank/DDBJ databases">
        <title>Whole genome shotgun sequence of Acrocarpospora pleiomorpha NBRC 16267.</title>
        <authorList>
            <person name="Ichikawa N."/>
            <person name="Kimura A."/>
            <person name="Kitahashi Y."/>
            <person name="Komaki H."/>
            <person name="Oguchi A."/>
        </authorList>
    </citation>
    <scope>NUCLEOTIDE SEQUENCE [LARGE SCALE GENOMIC DNA]</scope>
    <source>
        <strain evidence="1 2">NBRC 16267</strain>
    </source>
</reference>
<evidence type="ECO:0000313" key="1">
    <source>
        <dbReference type="EMBL" id="GES21110.1"/>
    </source>
</evidence>
<dbReference type="PANTHER" id="PTHR13812:SF19">
    <property type="entry name" value="KETIMINE REDUCTASE MU-CRYSTALLIN"/>
    <property type="match status" value="1"/>
</dbReference>
<dbReference type="InterPro" id="IPR036291">
    <property type="entry name" value="NAD(P)-bd_dom_sf"/>
</dbReference>